<evidence type="ECO:0000256" key="3">
    <source>
        <dbReference type="ARBA" id="ARBA00022722"/>
    </source>
</evidence>
<dbReference type="GO" id="GO:0051607">
    <property type="term" value="P:defense response to virus"/>
    <property type="evidence" value="ECO:0007669"/>
    <property type="project" value="UniProtKB-UniRule"/>
</dbReference>
<dbReference type="InterPro" id="IPR021127">
    <property type="entry name" value="CRISPR_associated_Cas2"/>
</dbReference>
<evidence type="ECO:0000256" key="5">
    <source>
        <dbReference type="ARBA" id="ARBA00022759"/>
    </source>
</evidence>
<dbReference type="PANTHER" id="PTHR34405">
    <property type="entry name" value="CRISPR-ASSOCIATED ENDORIBONUCLEASE CAS2"/>
    <property type="match status" value="1"/>
</dbReference>
<dbReference type="GO" id="GO:0043571">
    <property type="term" value="P:maintenance of CRISPR repeat elements"/>
    <property type="evidence" value="ECO:0007669"/>
    <property type="project" value="UniProtKB-UniRule"/>
</dbReference>
<dbReference type="CDD" id="cd09725">
    <property type="entry name" value="Cas2_I_II_III"/>
    <property type="match status" value="1"/>
</dbReference>
<reference evidence="11" key="1">
    <citation type="submission" date="2015-11" db="EMBL/GenBank/DDBJ databases">
        <authorList>
            <person name="Varghese N."/>
        </authorList>
    </citation>
    <scope>NUCLEOTIDE SEQUENCE [LARGE SCALE GENOMIC DNA]</scope>
    <source>
        <strain evidence="11">JGI-23</strain>
    </source>
</reference>
<dbReference type="Gene3D" id="3.30.70.240">
    <property type="match status" value="1"/>
</dbReference>
<evidence type="ECO:0000313" key="10">
    <source>
        <dbReference type="EMBL" id="CUT04207.1"/>
    </source>
</evidence>
<dbReference type="GO" id="GO:0004521">
    <property type="term" value="F:RNA endonuclease activity"/>
    <property type="evidence" value="ECO:0007669"/>
    <property type="project" value="InterPro"/>
</dbReference>
<dbReference type="GO" id="GO:0046872">
    <property type="term" value="F:metal ion binding"/>
    <property type="evidence" value="ECO:0007669"/>
    <property type="project" value="UniProtKB-UniRule"/>
</dbReference>
<accession>A0A0P1NX13</accession>
<comment type="cofactor">
    <cofactor evidence="1 9">
        <name>Mg(2+)</name>
        <dbReference type="ChEBI" id="CHEBI:18420"/>
    </cofactor>
</comment>
<evidence type="ECO:0000256" key="2">
    <source>
        <dbReference type="ARBA" id="ARBA00009959"/>
    </source>
</evidence>
<feature type="binding site" evidence="9">
    <location>
        <position position="8"/>
    </location>
    <ligand>
        <name>Mg(2+)</name>
        <dbReference type="ChEBI" id="CHEBI:18420"/>
        <note>catalytic</note>
    </ligand>
</feature>
<keyword evidence="5 9" id="KW-0255">Endonuclease</keyword>
<keyword evidence="11" id="KW-1185">Reference proteome</keyword>
<keyword evidence="3 9" id="KW-0540">Nuclease</keyword>
<dbReference type="OrthoDB" id="279819at2"/>
<evidence type="ECO:0000256" key="4">
    <source>
        <dbReference type="ARBA" id="ARBA00022723"/>
    </source>
</evidence>
<dbReference type="PANTHER" id="PTHR34405:SF1">
    <property type="entry name" value="CRISPR-ASSOCIATED ENDORIBONUCLEASE CAS2"/>
    <property type="match status" value="1"/>
</dbReference>
<gene>
    <name evidence="9" type="primary">cas2</name>
    <name evidence="10" type="ORF">JGI23_01666</name>
</gene>
<dbReference type="RefSeq" id="WP_092350758.1">
    <property type="nucleotide sequence ID" value="NZ_CZVW01000021.1"/>
</dbReference>
<dbReference type="InterPro" id="IPR019199">
    <property type="entry name" value="Virulence_VapD/CRISPR_Cas2"/>
</dbReference>
<evidence type="ECO:0000256" key="6">
    <source>
        <dbReference type="ARBA" id="ARBA00022801"/>
    </source>
</evidence>
<proteinExistence type="inferred from homology"/>
<dbReference type="Proteomes" id="UP000199197">
    <property type="component" value="Unassembled WGS sequence"/>
</dbReference>
<organism evidence="10 11">
    <name type="scientific">Candidatus Chryseopegocella kryptomonas</name>
    <dbReference type="NCBI Taxonomy" id="1633643"/>
    <lineage>
        <taxon>Bacteria</taxon>
        <taxon>Pseudomonadati</taxon>
        <taxon>Candidatus Kryptoniota</taxon>
        <taxon>Candidatus Chryseopegocella</taxon>
    </lineage>
</organism>
<evidence type="ECO:0000256" key="9">
    <source>
        <dbReference type="HAMAP-Rule" id="MF_01471"/>
    </source>
</evidence>
<dbReference type="EC" id="3.1.-.-" evidence="9"/>
<comment type="subunit">
    <text evidence="9">Homodimer, forms a heterotetramer with a Cas1 homodimer.</text>
</comment>
<protein>
    <recommendedName>
        <fullName evidence="9">CRISPR-associated endoribonuclease Cas2</fullName>
        <ecNumber evidence="9">3.1.-.-</ecNumber>
    </recommendedName>
</protein>
<comment type="similarity">
    <text evidence="2 9">Belongs to the CRISPR-associated endoribonuclease Cas2 protein family.</text>
</comment>
<keyword evidence="8 9" id="KW-0051">Antiviral defense</keyword>
<sequence>MYYIVVYDIKEERVNKVLKLMRKYLNWVQNSVFEGELTEGQFERLKIEIRKIINSNEDSILIYSMEQKWVNREVIGVERGDIGRII</sequence>
<keyword evidence="4 9" id="KW-0479">Metal-binding</keyword>
<keyword evidence="7 9" id="KW-0460">Magnesium</keyword>
<dbReference type="Pfam" id="PF09827">
    <property type="entry name" value="CRISPR_Cas2"/>
    <property type="match status" value="1"/>
</dbReference>
<dbReference type="GO" id="GO:0016787">
    <property type="term" value="F:hydrolase activity"/>
    <property type="evidence" value="ECO:0007669"/>
    <property type="project" value="UniProtKB-KW"/>
</dbReference>
<dbReference type="AlphaFoldDB" id="A0A0P1NX13"/>
<keyword evidence="6 9" id="KW-0378">Hydrolase</keyword>
<name>A0A0P1NX13_9BACT</name>
<dbReference type="EMBL" id="CZVW01000021">
    <property type="protein sequence ID" value="CUT04207.1"/>
    <property type="molecule type" value="Genomic_DNA"/>
</dbReference>
<evidence type="ECO:0000313" key="11">
    <source>
        <dbReference type="Proteomes" id="UP000199197"/>
    </source>
</evidence>
<evidence type="ECO:0000256" key="1">
    <source>
        <dbReference type="ARBA" id="ARBA00001946"/>
    </source>
</evidence>
<dbReference type="NCBIfam" id="TIGR01573">
    <property type="entry name" value="cas2"/>
    <property type="match status" value="1"/>
</dbReference>
<dbReference type="SUPFAM" id="SSF143430">
    <property type="entry name" value="TTP0101/SSO1404-like"/>
    <property type="match status" value="1"/>
</dbReference>
<comment type="function">
    <text evidence="9">CRISPR (clustered regularly interspaced short palindromic repeat), is an adaptive immune system that provides protection against mobile genetic elements (viruses, transposable elements and conjugative plasmids). CRISPR clusters contain sequences complementary to antecedent mobile elements and target invading nucleic acids. CRISPR clusters are transcribed and processed into CRISPR RNA (crRNA). Functions as a ssRNA-specific endoribonuclease. Involved in the integration of spacer DNA into the CRISPR cassette.</text>
</comment>
<evidence type="ECO:0000256" key="7">
    <source>
        <dbReference type="ARBA" id="ARBA00022842"/>
    </source>
</evidence>
<evidence type="ECO:0000256" key="8">
    <source>
        <dbReference type="ARBA" id="ARBA00023118"/>
    </source>
</evidence>
<dbReference type="HAMAP" id="MF_01471">
    <property type="entry name" value="Cas2"/>
    <property type="match status" value="1"/>
</dbReference>